<gene>
    <name evidence="3" type="ORF">I8751_28085</name>
</gene>
<dbReference type="Proteomes" id="UP000599391">
    <property type="component" value="Unassembled WGS sequence"/>
</dbReference>
<dbReference type="RefSeq" id="WP_214442323.1">
    <property type="nucleotide sequence ID" value="NZ_JAECZB010000105.1"/>
</dbReference>
<evidence type="ECO:0000259" key="2">
    <source>
        <dbReference type="Pfam" id="PF01494"/>
    </source>
</evidence>
<evidence type="ECO:0000313" key="3">
    <source>
        <dbReference type="EMBL" id="MBH8556128.1"/>
    </source>
</evidence>
<evidence type="ECO:0000256" key="1">
    <source>
        <dbReference type="ARBA" id="ARBA00023002"/>
    </source>
</evidence>
<dbReference type="PANTHER" id="PTHR43476:SF5">
    <property type="entry name" value="FAD-DEPENDENT MONOOXYGENASE"/>
    <property type="match status" value="1"/>
</dbReference>
<feature type="domain" description="FAD-binding" evidence="2">
    <location>
        <begin position="5"/>
        <end position="348"/>
    </location>
</feature>
<dbReference type="InterPro" id="IPR050631">
    <property type="entry name" value="PheA/TfdB_FAD_monoxygenase"/>
</dbReference>
<dbReference type="InterPro" id="IPR036188">
    <property type="entry name" value="FAD/NAD-bd_sf"/>
</dbReference>
<dbReference type="GO" id="GO:0004497">
    <property type="term" value="F:monooxygenase activity"/>
    <property type="evidence" value="ECO:0007669"/>
    <property type="project" value="UniProtKB-KW"/>
</dbReference>
<name>A0A8J7HNG2_9CYAN</name>
<dbReference type="SUPFAM" id="SSF51905">
    <property type="entry name" value="FAD/NAD(P)-binding domain"/>
    <property type="match status" value="1"/>
</dbReference>
<protein>
    <submittedName>
        <fullName evidence="3">FAD-dependent monooxygenase</fullName>
    </submittedName>
</protein>
<reference evidence="3 4" key="1">
    <citation type="journal article" date="2021" name="Int. J. Syst. Evol. Microbiol.">
        <title>Amazonocrinis nigriterrae gen. nov., sp. nov., Atlanticothrix silvestris gen. nov., sp. nov. and Dendronalium phyllosphericum gen. nov., sp. nov., nostocacean cyanobacteria from Brazilian environments.</title>
        <authorList>
            <person name="Alvarenga D.O."/>
            <person name="Andreote A.P.D."/>
            <person name="Branco L.H.Z."/>
            <person name="Delbaje E."/>
            <person name="Cruz R.B."/>
            <person name="Varani A.M."/>
            <person name="Fiore M.F."/>
        </authorList>
    </citation>
    <scope>NUCLEOTIDE SEQUENCE [LARGE SCALE GENOMIC DNA]</scope>
    <source>
        <strain evidence="3 4">CENA357</strain>
    </source>
</reference>
<dbReference type="InterPro" id="IPR002938">
    <property type="entry name" value="FAD-bd"/>
</dbReference>
<dbReference type="PANTHER" id="PTHR43476">
    <property type="entry name" value="3-(3-HYDROXY-PHENYL)PROPIONATE/3-HYDROXYCINNAMIC ACID HYDROXYLASE"/>
    <property type="match status" value="1"/>
</dbReference>
<organism evidence="3 4">
    <name type="scientific">Atlanticothrix silvestris CENA357</name>
    <dbReference type="NCBI Taxonomy" id="1725252"/>
    <lineage>
        <taxon>Bacteria</taxon>
        <taxon>Bacillati</taxon>
        <taxon>Cyanobacteriota</taxon>
        <taxon>Cyanophyceae</taxon>
        <taxon>Nostocales</taxon>
        <taxon>Nodulariaceae</taxon>
        <taxon>Atlanticothrix</taxon>
        <taxon>Atlanticothrix silvestris</taxon>
    </lineage>
</organism>
<keyword evidence="1" id="KW-0560">Oxidoreductase</keyword>
<evidence type="ECO:0000313" key="4">
    <source>
        <dbReference type="Proteomes" id="UP000599391"/>
    </source>
</evidence>
<accession>A0A8J7HNG2</accession>
<proteinExistence type="predicted"/>
<dbReference type="PRINTS" id="PR00420">
    <property type="entry name" value="RNGMNOXGNASE"/>
</dbReference>
<dbReference type="Pfam" id="PF01494">
    <property type="entry name" value="FAD_binding_3"/>
    <property type="match status" value="1"/>
</dbReference>
<sequence length="399" mass="44596">MSATETQVIIVGGGVAGSSLACALAHKGIHSILFERSKNSRDLNRGDGLQPRSLEIMETWGVLKAFIEAGAIPSYGNEVHHPVFGKLLEVDLGIVNTQYPYMLNLPHPQIEELLAAHAQNSGYCQILYGDVKQVLFENNQAIGVRSVVNGEEIVIKAPVVAGADGSKSFLRKYAEIETTFEPYDHDMIVLHTKRPHWFTGRFRTKVFLHQEGPVVLLPLPGNKIRVVCLIKGKTGGKWMALSKSELQRQLIRRLPNLADVELEQHGEHIYRIQKMHAKQYANKGIVLLGDAAHVTHPAAGQGMNMALQDAEILAKQLQRAFSAECSLDNAYATYESIRRPLNQNVINRAHYMAWLIWSPSILGFVDRTFRMATLRFLFPFKYQQLTQSLAWGISGIQQP</sequence>
<dbReference type="Gene3D" id="3.50.50.60">
    <property type="entry name" value="FAD/NAD(P)-binding domain"/>
    <property type="match status" value="2"/>
</dbReference>
<keyword evidence="3" id="KW-0503">Monooxygenase</keyword>
<keyword evidence="4" id="KW-1185">Reference proteome</keyword>
<dbReference type="EMBL" id="JAECZB010000105">
    <property type="protein sequence ID" value="MBH8556128.1"/>
    <property type="molecule type" value="Genomic_DNA"/>
</dbReference>
<comment type="caution">
    <text evidence="3">The sequence shown here is derived from an EMBL/GenBank/DDBJ whole genome shotgun (WGS) entry which is preliminary data.</text>
</comment>
<dbReference type="GO" id="GO:0071949">
    <property type="term" value="F:FAD binding"/>
    <property type="evidence" value="ECO:0007669"/>
    <property type="project" value="InterPro"/>
</dbReference>
<dbReference type="AlphaFoldDB" id="A0A8J7HNG2"/>